<dbReference type="HOGENOM" id="CLU_133067_0_1_3"/>
<evidence type="ECO:0000256" key="1">
    <source>
        <dbReference type="ARBA" id="ARBA00004651"/>
    </source>
</evidence>
<dbReference type="Pfam" id="PF00893">
    <property type="entry name" value="Multi_Drug_Res"/>
    <property type="match status" value="1"/>
</dbReference>
<evidence type="ECO:0000256" key="3">
    <source>
        <dbReference type="ARBA" id="ARBA00022475"/>
    </source>
</evidence>
<feature type="transmembrane region" description="Helical" evidence="8">
    <location>
        <begin position="85"/>
        <end position="103"/>
    </location>
</feature>
<protein>
    <submittedName>
        <fullName evidence="9">Uncharacterized membrane protein yvaE</fullName>
    </submittedName>
</protein>
<dbReference type="SUPFAM" id="SSF103481">
    <property type="entry name" value="Multidrug resistance efflux transporter EmrE"/>
    <property type="match status" value="1"/>
</dbReference>
<reference evidence="9 10" key="1">
    <citation type="submission" date="2012-04" db="EMBL/GenBank/DDBJ databases">
        <authorList>
            <person name="Genoscope - CEA"/>
        </authorList>
    </citation>
    <scope>NUCLEOTIDE SEQUENCE [LARGE SCALE GENOMIC DNA]</scope>
    <source>
        <strain evidence="9 10">9809</strain>
    </source>
</reference>
<dbReference type="EMBL" id="CAIO01000453">
    <property type="protein sequence ID" value="CCI28343.1"/>
    <property type="molecule type" value="Genomic_DNA"/>
</dbReference>
<dbReference type="InterPro" id="IPR000390">
    <property type="entry name" value="Small_drug/metabolite_transptr"/>
</dbReference>
<gene>
    <name evidence="9" type="primary">yvaE</name>
    <name evidence="9" type="ORF">MICAH_5060004</name>
</gene>
<evidence type="ECO:0000256" key="2">
    <source>
        <dbReference type="ARBA" id="ARBA00022448"/>
    </source>
</evidence>
<evidence type="ECO:0000313" key="9">
    <source>
        <dbReference type="EMBL" id="CCI28343.1"/>
    </source>
</evidence>
<feature type="transmembrane region" description="Helical" evidence="8">
    <location>
        <begin position="5"/>
        <end position="24"/>
    </location>
</feature>
<evidence type="ECO:0000256" key="6">
    <source>
        <dbReference type="ARBA" id="ARBA00023136"/>
    </source>
</evidence>
<dbReference type="InterPro" id="IPR045324">
    <property type="entry name" value="Small_multidrug_res"/>
</dbReference>
<dbReference type="GO" id="GO:0022857">
    <property type="term" value="F:transmembrane transporter activity"/>
    <property type="evidence" value="ECO:0007669"/>
    <property type="project" value="InterPro"/>
</dbReference>
<evidence type="ECO:0000256" key="5">
    <source>
        <dbReference type="ARBA" id="ARBA00022989"/>
    </source>
</evidence>
<evidence type="ECO:0000256" key="8">
    <source>
        <dbReference type="SAM" id="Phobius"/>
    </source>
</evidence>
<organism evidence="9 10">
    <name type="scientific">Microcystis aeruginosa PCC 9809</name>
    <dbReference type="NCBI Taxonomy" id="1160285"/>
    <lineage>
        <taxon>Bacteria</taxon>
        <taxon>Bacillati</taxon>
        <taxon>Cyanobacteriota</taxon>
        <taxon>Cyanophyceae</taxon>
        <taxon>Oscillatoriophycideae</taxon>
        <taxon>Chroococcales</taxon>
        <taxon>Microcystaceae</taxon>
        <taxon>Microcystis</taxon>
    </lineage>
</organism>
<comment type="similarity">
    <text evidence="7">Belongs to the drug/metabolite transporter (DMT) superfamily. Small multidrug resistance (SMR) (TC 2.A.7.1) family.</text>
</comment>
<dbReference type="GO" id="GO:0005886">
    <property type="term" value="C:plasma membrane"/>
    <property type="evidence" value="ECO:0007669"/>
    <property type="project" value="UniProtKB-SubCell"/>
</dbReference>
<dbReference type="FunFam" id="1.10.3730.20:FF:000001">
    <property type="entry name" value="Quaternary ammonium compound resistance transporter SugE"/>
    <property type="match status" value="1"/>
</dbReference>
<dbReference type="PANTHER" id="PTHR30561:SF1">
    <property type="entry name" value="MULTIDRUG TRANSPORTER EMRE"/>
    <property type="match status" value="1"/>
</dbReference>
<proteinExistence type="inferred from homology"/>
<evidence type="ECO:0000256" key="7">
    <source>
        <dbReference type="RuleBase" id="RU003942"/>
    </source>
</evidence>
<dbReference type="InterPro" id="IPR037185">
    <property type="entry name" value="EmrE-like"/>
</dbReference>
<dbReference type="PANTHER" id="PTHR30561">
    <property type="entry name" value="SMR FAMILY PROTON-DEPENDENT DRUG EFFLUX TRANSPORTER SUGE"/>
    <property type="match status" value="1"/>
</dbReference>
<keyword evidence="6 8" id="KW-0472">Membrane</keyword>
<evidence type="ECO:0000313" key="10">
    <source>
        <dbReference type="Proteomes" id="UP000004775"/>
    </source>
</evidence>
<dbReference type="Proteomes" id="UP000004775">
    <property type="component" value="Unassembled WGS sequence"/>
</dbReference>
<comment type="subcellular location">
    <subcellularLocation>
        <location evidence="1 7">Cell membrane</location>
        <topology evidence="1 7">Multi-pass membrane protein</topology>
    </subcellularLocation>
</comment>
<feature type="transmembrane region" description="Helical" evidence="8">
    <location>
        <begin position="30"/>
        <end position="51"/>
    </location>
</feature>
<dbReference type="Gene3D" id="1.10.3730.20">
    <property type="match status" value="1"/>
</dbReference>
<evidence type="ECO:0000256" key="4">
    <source>
        <dbReference type="ARBA" id="ARBA00022692"/>
    </source>
</evidence>
<feature type="transmembrane region" description="Helical" evidence="8">
    <location>
        <begin position="58"/>
        <end position="79"/>
    </location>
</feature>
<accession>I4I219</accession>
<name>I4I219_MICAE</name>
<keyword evidence="4 7" id="KW-0812">Transmembrane</keyword>
<keyword evidence="2" id="KW-0813">Transport</keyword>
<sequence>MISWYYLIIAILFETAGTTCMKLSNGFTNLLPSALILVCYVASLSIFTVALRGINLNIAYAVWSGLGTALVAVLGFLIFKENLSPLKIVSIIWIIIGVVGLNLNMKLH</sequence>
<comment type="caution">
    <text evidence="9">The sequence shown here is derived from an EMBL/GenBank/DDBJ whole genome shotgun (WGS) entry which is preliminary data.</text>
</comment>
<dbReference type="AlphaFoldDB" id="I4I219"/>
<keyword evidence="5 8" id="KW-1133">Transmembrane helix</keyword>
<keyword evidence="3" id="KW-1003">Cell membrane</keyword>
<dbReference type="RefSeq" id="WP_002798831.1">
    <property type="nucleotide sequence ID" value="NZ_HE973777.1"/>
</dbReference>